<keyword evidence="2" id="KW-1133">Transmembrane helix</keyword>
<evidence type="ECO:0000313" key="5">
    <source>
        <dbReference type="Proteomes" id="UP000709466"/>
    </source>
</evidence>
<reference evidence="4 5" key="1">
    <citation type="submission" date="2020-03" db="EMBL/GenBank/DDBJ databases">
        <title>Bacterial isolates of synthetic phycosphere.</title>
        <authorList>
            <person name="Fu H."/>
            <person name="Moran M.A."/>
        </authorList>
    </citation>
    <scope>NUCLEOTIDE SEQUENCE [LARGE SCALE GENOMIC DNA]</scope>
    <source>
        <strain evidence="4 5">HF1</strain>
    </source>
</reference>
<gene>
    <name evidence="4" type="ORF">HCZ30_01705</name>
</gene>
<evidence type="ECO:0000259" key="3">
    <source>
        <dbReference type="Pfam" id="PF10099"/>
    </source>
</evidence>
<organism evidence="4 5">
    <name type="scientific">Marivivens donghaensis</name>
    <dbReference type="NCBI Taxonomy" id="1699413"/>
    <lineage>
        <taxon>Bacteria</taxon>
        <taxon>Pseudomonadati</taxon>
        <taxon>Pseudomonadota</taxon>
        <taxon>Alphaproteobacteria</taxon>
        <taxon>Rhodobacterales</taxon>
        <taxon>Paracoccaceae</taxon>
        <taxon>Marivivens group</taxon>
        <taxon>Marivivens</taxon>
    </lineage>
</organism>
<dbReference type="RefSeq" id="WP_167636027.1">
    <property type="nucleotide sequence ID" value="NZ_JAATOP010000001.1"/>
</dbReference>
<keyword evidence="2" id="KW-0472">Membrane</keyword>
<protein>
    <recommendedName>
        <fullName evidence="3">Anti-sigma K factor RskA C-terminal domain-containing protein</fullName>
    </recommendedName>
</protein>
<sequence length="241" mass="25867">MTDRPLDILIDECVLGLAGDDDIARLEAMAASDPMIAARLDIARQKFAPLDATADDMPLPDDFWVRIDARLDGQSDMDAPVATADRAEVVDLNAVRTQAARWRVSALGGIAAALVMTMVLAWSFMLPQEQAVVAVLLNDRGEAIALVEGMPDNTTRVTLLETQNVPQDKVMQVWTKPEDDGPPVSLGLLDTGRSRTLTIDGLPSPNAQQLYEITSEPEGGSPTNLPTGPILGKGFAKEPLI</sequence>
<evidence type="ECO:0000256" key="1">
    <source>
        <dbReference type="SAM" id="MobiDB-lite"/>
    </source>
</evidence>
<dbReference type="InterPro" id="IPR018764">
    <property type="entry name" value="RskA_C"/>
</dbReference>
<dbReference type="Pfam" id="PF10099">
    <property type="entry name" value="RskA_C"/>
    <property type="match status" value="1"/>
</dbReference>
<dbReference type="Proteomes" id="UP000709466">
    <property type="component" value="Unassembled WGS sequence"/>
</dbReference>
<evidence type="ECO:0000256" key="2">
    <source>
        <dbReference type="SAM" id="Phobius"/>
    </source>
</evidence>
<keyword evidence="5" id="KW-1185">Reference proteome</keyword>
<feature type="domain" description="Anti-sigma K factor RskA C-terminal" evidence="3">
    <location>
        <begin position="110"/>
        <end position="230"/>
    </location>
</feature>
<feature type="transmembrane region" description="Helical" evidence="2">
    <location>
        <begin position="104"/>
        <end position="125"/>
    </location>
</feature>
<keyword evidence="2" id="KW-0812">Transmembrane</keyword>
<evidence type="ECO:0000313" key="4">
    <source>
        <dbReference type="EMBL" id="NIY71143.1"/>
    </source>
</evidence>
<feature type="region of interest" description="Disordered" evidence="1">
    <location>
        <begin position="214"/>
        <end position="241"/>
    </location>
</feature>
<dbReference type="EMBL" id="JAATOP010000001">
    <property type="protein sequence ID" value="NIY71143.1"/>
    <property type="molecule type" value="Genomic_DNA"/>
</dbReference>
<name>A0ABX0VWZ4_9RHOB</name>
<comment type="caution">
    <text evidence="4">The sequence shown here is derived from an EMBL/GenBank/DDBJ whole genome shotgun (WGS) entry which is preliminary data.</text>
</comment>
<accession>A0ABX0VWZ4</accession>
<proteinExistence type="predicted"/>